<evidence type="ECO:0000313" key="2">
    <source>
        <dbReference type="EMBL" id="KAF1920195.1"/>
    </source>
</evidence>
<keyword evidence="1" id="KW-0472">Membrane</keyword>
<dbReference type="Proteomes" id="UP000800096">
    <property type="component" value="Unassembled WGS sequence"/>
</dbReference>
<feature type="transmembrane region" description="Helical" evidence="1">
    <location>
        <begin position="40"/>
        <end position="57"/>
    </location>
</feature>
<keyword evidence="3" id="KW-1185">Reference proteome</keyword>
<sequence>MLIKPHTYHIVAALIPPATTLDGQQNSSAPSETWPSPNQYSLIVGGYIFFYAHGLIYEKKCCTKHPPSQPRFRPY</sequence>
<name>A0A6A5QWT1_AMPQU</name>
<dbReference type="AlphaFoldDB" id="A0A6A5QWT1"/>
<accession>A0A6A5QWT1</accession>
<evidence type="ECO:0000313" key="3">
    <source>
        <dbReference type="Proteomes" id="UP000800096"/>
    </source>
</evidence>
<reference evidence="2" key="1">
    <citation type="journal article" date="2020" name="Stud. Mycol.">
        <title>101 Dothideomycetes genomes: a test case for predicting lifestyles and emergence of pathogens.</title>
        <authorList>
            <person name="Haridas S."/>
            <person name="Albert R."/>
            <person name="Binder M."/>
            <person name="Bloem J."/>
            <person name="Labutti K."/>
            <person name="Salamov A."/>
            <person name="Andreopoulos B."/>
            <person name="Baker S."/>
            <person name="Barry K."/>
            <person name="Bills G."/>
            <person name="Bluhm B."/>
            <person name="Cannon C."/>
            <person name="Castanera R."/>
            <person name="Culley D."/>
            <person name="Daum C."/>
            <person name="Ezra D."/>
            <person name="Gonzalez J."/>
            <person name="Henrissat B."/>
            <person name="Kuo A."/>
            <person name="Liang C."/>
            <person name="Lipzen A."/>
            <person name="Lutzoni F."/>
            <person name="Magnuson J."/>
            <person name="Mondo S."/>
            <person name="Nolan M."/>
            <person name="Ohm R."/>
            <person name="Pangilinan J."/>
            <person name="Park H.-J."/>
            <person name="Ramirez L."/>
            <person name="Alfaro M."/>
            <person name="Sun H."/>
            <person name="Tritt A."/>
            <person name="Yoshinaga Y."/>
            <person name="Zwiers L.-H."/>
            <person name="Turgeon B."/>
            <person name="Goodwin S."/>
            <person name="Spatafora J."/>
            <person name="Crous P."/>
            <person name="Grigoriev I."/>
        </authorList>
    </citation>
    <scope>NUCLEOTIDE SEQUENCE</scope>
    <source>
        <strain evidence="2">HMLAC05119</strain>
    </source>
</reference>
<proteinExistence type="predicted"/>
<organism evidence="2 3">
    <name type="scientific">Ampelomyces quisqualis</name>
    <name type="common">Powdery mildew agent</name>
    <dbReference type="NCBI Taxonomy" id="50730"/>
    <lineage>
        <taxon>Eukaryota</taxon>
        <taxon>Fungi</taxon>
        <taxon>Dikarya</taxon>
        <taxon>Ascomycota</taxon>
        <taxon>Pezizomycotina</taxon>
        <taxon>Dothideomycetes</taxon>
        <taxon>Pleosporomycetidae</taxon>
        <taxon>Pleosporales</taxon>
        <taxon>Pleosporineae</taxon>
        <taxon>Phaeosphaeriaceae</taxon>
        <taxon>Ampelomyces</taxon>
    </lineage>
</organism>
<keyword evidence="1" id="KW-0812">Transmembrane</keyword>
<protein>
    <submittedName>
        <fullName evidence="2">Uncharacterized protein</fullName>
    </submittedName>
</protein>
<keyword evidence="1" id="KW-1133">Transmembrane helix</keyword>
<gene>
    <name evidence="2" type="ORF">BDU57DRAFT_508365</name>
</gene>
<dbReference type="EMBL" id="ML979132">
    <property type="protein sequence ID" value="KAF1920195.1"/>
    <property type="molecule type" value="Genomic_DNA"/>
</dbReference>
<evidence type="ECO:0000256" key="1">
    <source>
        <dbReference type="SAM" id="Phobius"/>
    </source>
</evidence>